<feature type="domain" description="C2H2-type" evidence="8">
    <location>
        <begin position="49"/>
        <end position="78"/>
    </location>
</feature>
<keyword evidence="3" id="KW-0677">Repeat</keyword>
<feature type="domain" description="C2H2-type" evidence="8">
    <location>
        <begin position="19"/>
        <end position="48"/>
    </location>
</feature>
<name>A0A0V1PQF6_9ASCO</name>
<dbReference type="InterPro" id="IPR036236">
    <property type="entry name" value="Znf_C2H2_sf"/>
</dbReference>
<sequence>MTEVPQLSHSKNENSSVQIFCDEPGCNKSFKRTDHLTRHKRNHTSKNLFKCTWPGCNKSFVRRDVWSKHTQRHVARQEKQKDLRTGRIQFLEIYTPTSNFDELNRKVKNSSNSPPIPKNHEGCNLLDDQQFLSIPSVNYKFQNQKMSLKDNSSKASVSESPIPNEQRNLHSNCLNDDFQEQSLNRKQGIIDIEISHPTVYCYSSKTYINSTIKNPSITENKGKNSGTVNECLVIDGNKESVSEKFGNFTSGPETNKTTPTELIHWMLNGHALYSEPFHNYIDYSPDSPLKNLLSISSPFPISNCQTDVSEGTRSRMLEFIPSLLLNLDFSLDHIKKCIGSYWNIFHVQYPILHKPSFSTLEAHPLLLLSMVSMGAALRSRNNRTDSRAFKDIGKLAYEIAEPLRWLIFSASEMTEHITPWVIQSLLIVECYENSCSNRRLHQRAYLHHGLKIQLLRRSPLLGGNSLRIINSDDGLTDEVDAWKKWIEIESLKRSAFMAFLIDAIHALIYGHETILLTHQVKLSLPCDEMLWEMTESTYLPPSSESPKFLNALSNLLHKKRVETGAFNKRILFAGLLTIMFGMEQRDIQIKEFEWESVKSSWKETVFDAIGFWMEDMSQTFCCDIRTGYYIPTNTEMLPESLKFDNTTCKLAMYHLSQAFLRVQQYDCIIYAGAPSRMNVRTNYNDYEIVKKRIHEWANSYSGSVSVVHAYLFISEMLLSLDKSKENILLSYDPSEDPILYRPNVVASLLFVIWCYNYCLEGPESNIFPNTDQTTQTSCMKSNYLPEKMNGYSYISRINTSFKRSSVGETKLSFKFVDKYAKALDQVQEKNCTVGLLRLFKEKYENCVSQICQEYGKLLENCIQRSLGKTTIICTNMYKHSS</sequence>
<evidence type="ECO:0000256" key="4">
    <source>
        <dbReference type="ARBA" id="ARBA00022771"/>
    </source>
</evidence>
<dbReference type="PROSITE" id="PS50157">
    <property type="entry name" value="ZINC_FINGER_C2H2_2"/>
    <property type="match status" value="2"/>
</dbReference>
<dbReference type="AlphaFoldDB" id="A0A0V1PQF6"/>
<organism evidence="9 10">
    <name type="scientific">Debaryomyces fabryi</name>
    <dbReference type="NCBI Taxonomy" id="58627"/>
    <lineage>
        <taxon>Eukaryota</taxon>
        <taxon>Fungi</taxon>
        <taxon>Dikarya</taxon>
        <taxon>Ascomycota</taxon>
        <taxon>Saccharomycotina</taxon>
        <taxon>Pichiomycetes</taxon>
        <taxon>Debaryomycetaceae</taxon>
        <taxon>Debaryomyces</taxon>
    </lineage>
</organism>
<accession>A0A0V1PQF6</accession>
<keyword evidence="4 7" id="KW-0863">Zinc-finger</keyword>
<evidence type="ECO:0000256" key="2">
    <source>
        <dbReference type="ARBA" id="ARBA00022723"/>
    </source>
</evidence>
<dbReference type="RefSeq" id="XP_015464574.1">
    <property type="nucleotide sequence ID" value="XM_015614597.1"/>
</dbReference>
<keyword evidence="10" id="KW-1185">Reference proteome</keyword>
<evidence type="ECO:0000256" key="7">
    <source>
        <dbReference type="PROSITE-ProRule" id="PRU00042"/>
    </source>
</evidence>
<evidence type="ECO:0000259" key="8">
    <source>
        <dbReference type="PROSITE" id="PS50157"/>
    </source>
</evidence>
<dbReference type="GO" id="GO:0000785">
    <property type="term" value="C:chromatin"/>
    <property type="evidence" value="ECO:0007669"/>
    <property type="project" value="TreeGrafter"/>
</dbReference>
<evidence type="ECO:0000256" key="3">
    <source>
        <dbReference type="ARBA" id="ARBA00022737"/>
    </source>
</evidence>
<dbReference type="Proteomes" id="UP000054251">
    <property type="component" value="Unassembled WGS sequence"/>
</dbReference>
<evidence type="ECO:0000256" key="1">
    <source>
        <dbReference type="ARBA" id="ARBA00004123"/>
    </source>
</evidence>
<dbReference type="Pfam" id="PF04082">
    <property type="entry name" value="Fungal_trans"/>
    <property type="match status" value="1"/>
</dbReference>
<dbReference type="GO" id="GO:0005634">
    <property type="term" value="C:nucleus"/>
    <property type="evidence" value="ECO:0007669"/>
    <property type="project" value="UniProtKB-SubCell"/>
</dbReference>
<dbReference type="GO" id="GO:0000981">
    <property type="term" value="F:DNA-binding transcription factor activity, RNA polymerase II-specific"/>
    <property type="evidence" value="ECO:0007669"/>
    <property type="project" value="InterPro"/>
</dbReference>
<dbReference type="OrthoDB" id="1405595at2759"/>
<dbReference type="SUPFAM" id="SSF57667">
    <property type="entry name" value="beta-beta-alpha zinc fingers"/>
    <property type="match status" value="1"/>
</dbReference>
<dbReference type="InterPro" id="IPR051059">
    <property type="entry name" value="VerF-like"/>
</dbReference>
<dbReference type="GO" id="GO:0006351">
    <property type="term" value="P:DNA-templated transcription"/>
    <property type="evidence" value="ECO:0007669"/>
    <property type="project" value="InterPro"/>
</dbReference>
<dbReference type="EMBL" id="LMYN01000275">
    <property type="protein sequence ID" value="KRZ98471.1"/>
    <property type="molecule type" value="Genomic_DNA"/>
</dbReference>
<dbReference type="GO" id="GO:0008270">
    <property type="term" value="F:zinc ion binding"/>
    <property type="evidence" value="ECO:0007669"/>
    <property type="project" value="UniProtKB-KW"/>
</dbReference>
<dbReference type="Pfam" id="PF00096">
    <property type="entry name" value="zf-C2H2"/>
    <property type="match status" value="1"/>
</dbReference>
<keyword evidence="2" id="KW-0479">Metal-binding</keyword>
<dbReference type="Gene3D" id="3.30.160.60">
    <property type="entry name" value="Classic Zinc Finger"/>
    <property type="match status" value="2"/>
</dbReference>
<reference evidence="9 10" key="1">
    <citation type="submission" date="2015-11" db="EMBL/GenBank/DDBJ databases">
        <title>The genome of Debaryomyces fabryi.</title>
        <authorList>
            <person name="Tafer H."/>
            <person name="Lopandic K."/>
        </authorList>
    </citation>
    <scope>NUCLEOTIDE SEQUENCE [LARGE SCALE GENOMIC DNA]</scope>
    <source>
        <strain evidence="9 10">CBS 789</strain>
    </source>
</reference>
<keyword evidence="6" id="KW-0539">Nucleus</keyword>
<dbReference type="GO" id="GO:0000978">
    <property type="term" value="F:RNA polymerase II cis-regulatory region sequence-specific DNA binding"/>
    <property type="evidence" value="ECO:0007669"/>
    <property type="project" value="InterPro"/>
</dbReference>
<dbReference type="PANTHER" id="PTHR40626">
    <property type="entry name" value="MIP31509P"/>
    <property type="match status" value="1"/>
</dbReference>
<protein>
    <recommendedName>
        <fullName evidence="8">C2H2-type domain-containing protein</fullName>
    </recommendedName>
</protein>
<keyword evidence="5" id="KW-0862">Zinc</keyword>
<proteinExistence type="predicted"/>
<evidence type="ECO:0000256" key="6">
    <source>
        <dbReference type="ARBA" id="ARBA00023242"/>
    </source>
</evidence>
<dbReference type="InterPro" id="IPR007219">
    <property type="entry name" value="XnlR_reg_dom"/>
</dbReference>
<dbReference type="CDD" id="cd12148">
    <property type="entry name" value="fungal_TF_MHR"/>
    <property type="match status" value="1"/>
</dbReference>
<gene>
    <name evidence="9" type="ORF">AC631_05768</name>
</gene>
<comment type="caution">
    <text evidence="9">The sequence shown here is derived from an EMBL/GenBank/DDBJ whole genome shotgun (WGS) entry which is preliminary data.</text>
</comment>
<dbReference type="PANTHER" id="PTHR40626:SF14">
    <property type="entry name" value="C2H2 TYPE ZINC FINGER DOMAIN PROTEIN (AFU_ORTHOLOGUE AFUA_1G02360)"/>
    <property type="match status" value="1"/>
</dbReference>
<dbReference type="GeneID" id="26842777"/>
<dbReference type="InterPro" id="IPR013087">
    <property type="entry name" value="Znf_C2H2_type"/>
</dbReference>
<dbReference type="PROSITE" id="PS00028">
    <property type="entry name" value="ZINC_FINGER_C2H2_1"/>
    <property type="match status" value="2"/>
</dbReference>
<dbReference type="SMART" id="SM00355">
    <property type="entry name" value="ZnF_C2H2"/>
    <property type="match status" value="2"/>
</dbReference>
<evidence type="ECO:0000313" key="10">
    <source>
        <dbReference type="Proteomes" id="UP000054251"/>
    </source>
</evidence>
<evidence type="ECO:0000256" key="5">
    <source>
        <dbReference type="ARBA" id="ARBA00022833"/>
    </source>
</evidence>
<comment type="subcellular location">
    <subcellularLocation>
        <location evidence="1">Nucleus</location>
    </subcellularLocation>
</comment>
<evidence type="ECO:0000313" key="9">
    <source>
        <dbReference type="EMBL" id="KRZ98471.1"/>
    </source>
</evidence>